<dbReference type="Pfam" id="PF10388">
    <property type="entry name" value="YkuI_C"/>
    <property type="match status" value="1"/>
</dbReference>
<dbReference type="InterPro" id="IPR035919">
    <property type="entry name" value="EAL_sf"/>
</dbReference>
<protein>
    <recommendedName>
        <fullName evidence="1">EAL domain-containing protein</fullName>
    </recommendedName>
</protein>
<dbReference type="InterPro" id="IPR001633">
    <property type="entry name" value="EAL_dom"/>
</dbReference>
<name>A0A1Q8Q5N8_9BACI</name>
<evidence type="ECO:0000313" key="2">
    <source>
        <dbReference type="EMBL" id="OLN22605.1"/>
    </source>
</evidence>
<dbReference type="InterPro" id="IPR029151">
    <property type="entry name" value="Sensor-like_sf"/>
</dbReference>
<dbReference type="InterPro" id="IPR018842">
    <property type="entry name" value="YkuI_C"/>
</dbReference>
<dbReference type="AlphaFoldDB" id="A0A1Q8Q5N8"/>
<organism evidence="2 3">
    <name type="scientific">Domibacillus antri</name>
    <dbReference type="NCBI Taxonomy" id="1714264"/>
    <lineage>
        <taxon>Bacteria</taxon>
        <taxon>Bacillati</taxon>
        <taxon>Bacillota</taxon>
        <taxon>Bacilli</taxon>
        <taxon>Bacillales</taxon>
        <taxon>Bacillaceae</taxon>
        <taxon>Domibacillus</taxon>
    </lineage>
</organism>
<dbReference type="Gene3D" id="3.20.20.450">
    <property type="entry name" value="EAL domain"/>
    <property type="match status" value="1"/>
</dbReference>
<dbReference type="PANTHER" id="PTHR33121">
    <property type="entry name" value="CYCLIC DI-GMP PHOSPHODIESTERASE PDEF"/>
    <property type="match status" value="1"/>
</dbReference>
<evidence type="ECO:0000259" key="1">
    <source>
        <dbReference type="PROSITE" id="PS50883"/>
    </source>
</evidence>
<gene>
    <name evidence="2" type="ORF">BTO30_08725</name>
</gene>
<dbReference type="PANTHER" id="PTHR33121:SF82">
    <property type="entry name" value="SIGNAL TRANSDUCTION PROTEIN CONTAINING A EAL DOMAIN"/>
    <property type="match status" value="1"/>
</dbReference>
<dbReference type="PROSITE" id="PS50883">
    <property type="entry name" value="EAL"/>
    <property type="match status" value="1"/>
</dbReference>
<accession>A0A1Q8Q5N8</accession>
<sequence length="391" mass="45784">MIDLQQVIPYFQPIVSADEQEIWGYEVLGRLNSPSGVKSLGPFFNDPEEDAELQRRVDQHIRQSALQRFAKVENKNTHLFININPDWLQMDWQDGDKDWISKHGVDPKQVVLEVTEFLFLIKEKELIEMLDYYRKLGCKIAIDDVGKGFSNLDRIASFHPDILKVDILLLKNSTHSKSFMDVLQSLSVLARKMGASLLFEGIETQSELQNAWKSGGRFYQGYLFGRPNSSFQELYASAKKEIVHMIDQLIEAELTAWKNQFELEHSLNQTLKRIQSSISTMSDPMVYLSDLAAYMKDFCYRVYVCDDKGYQKTDNFILSKGKWRQQPEYKGKNWSWRPYFVYNIARMKMERRGMLSEPYPDLETNLLIRTFSYPIDRGYLFMDIMIDSKKE</sequence>
<dbReference type="CDD" id="cd01948">
    <property type="entry name" value="EAL"/>
    <property type="match status" value="1"/>
</dbReference>
<reference evidence="2 3" key="1">
    <citation type="submission" date="2016-12" db="EMBL/GenBank/DDBJ databases">
        <title>Domibacillus antri genome sequencing.</title>
        <authorList>
            <person name="Verma A."/>
            <person name="Krishnamurthi S."/>
        </authorList>
    </citation>
    <scope>NUCLEOTIDE SEQUENCE [LARGE SCALE GENOMIC DNA]</scope>
    <source>
        <strain evidence="2 3">XD80</strain>
    </source>
</reference>
<dbReference type="EMBL" id="MSDU01000016">
    <property type="protein sequence ID" value="OLN22605.1"/>
    <property type="molecule type" value="Genomic_DNA"/>
</dbReference>
<dbReference type="CDD" id="cd18773">
    <property type="entry name" value="PDC1_HK_sensor"/>
    <property type="match status" value="1"/>
</dbReference>
<dbReference type="STRING" id="1714264.BTO30_08725"/>
<dbReference type="SMART" id="SM00052">
    <property type="entry name" value="EAL"/>
    <property type="match status" value="1"/>
</dbReference>
<dbReference type="GO" id="GO:0071111">
    <property type="term" value="F:cyclic-guanylate-specific phosphodiesterase activity"/>
    <property type="evidence" value="ECO:0007669"/>
    <property type="project" value="InterPro"/>
</dbReference>
<dbReference type="InterPro" id="IPR050706">
    <property type="entry name" value="Cyclic-di-GMP_PDE-like"/>
</dbReference>
<dbReference type="SUPFAM" id="SSF103190">
    <property type="entry name" value="Sensory domain-like"/>
    <property type="match status" value="1"/>
</dbReference>
<dbReference type="SUPFAM" id="SSF141868">
    <property type="entry name" value="EAL domain-like"/>
    <property type="match status" value="1"/>
</dbReference>
<keyword evidence="3" id="KW-1185">Reference proteome</keyword>
<dbReference type="Pfam" id="PF00563">
    <property type="entry name" value="EAL"/>
    <property type="match status" value="1"/>
</dbReference>
<dbReference type="Gene3D" id="3.30.450.20">
    <property type="entry name" value="PAS domain"/>
    <property type="match status" value="1"/>
</dbReference>
<comment type="caution">
    <text evidence="2">The sequence shown here is derived from an EMBL/GenBank/DDBJ whole genome shotgun (WGS) entry which is preliminary data.</text>
</comment>
<evidence type="ECO:0000313" key="3">
    <source>
        <dbReference type="Proteomes" id="UP000185568"/>
    </source>
</evidence>
<feature type="domain" description="EAL" evidence="1">
    <location>
        <begin position="1"/>
        <end position="241"/>
    </location>
</feature>
<dbReference type="Proteomes" id="UP000185568">
    <property type="component" value="Unassembled WGS sequence"/>
</dbReference>
<proteinExistence type="predicted"/>